<dbReference type="InterPro" id="IPR051161">
    <property type="entry name" value="Mannose-6P_isomerase_type2"/>
</dbReference>
<dbReference type="InterPro" id="IPR011051">
    <property type="entry name" value="RmlC_Cupin_sf"/>
</dbReference>
<sequence>MVEANFDWLDVGTWNSVLELSEKFSKEPVSFQHVIREKEPVLTTESNKNLLGGAYKQPNKSLISFINKVKKAKAIRREIKPWGFYSIILMSENFLIKYLFINPLSCTSKQFHHYRDEYHIVLSGVGYVSLGDKEYAIVKDHMIEIPREVSHRIENRSTSSPLEIVEFQIGEHLSDNDIVRLDDVYGRF</sequence>
<dbReference type="InterPro" id="IPR001538">
    <property type="entry name" value="Man6P_isomerase-2_C"/>
</dbReference>
<dbReference type="Gene3D" id="2.60.120.10">
    <property type="entry name" value="Jelly Rolls"/>
    <property type="match status" value="1"/>
</dbReference>
<dbReference type="AlphaFoldDB" id="A0AAU7YLN8"/>
<dbReference type="EMBL" id="CP158586">
    <property type="protein sequence ID" value="XCA33833.1"/>
    <property type="molecule type" value="Genomic_DNA"/>
</dbReference>
<feature type="domain" description="Mannose-6-phosphate isomerase type II C-terminal" evidence="1">
    <location>
        <begin position="72"/>
        <end position="183"/>
    </location>
</feature>
<dbReference type="SUPFAM" id="SSF51182">
    <property type="entry name" value="RmlC-like cupins"/>
    <property type="match status" value="1"/>
</dbReference>
<dbReference type="InterPro" id="IPR014710">
    <property type="entry name" value="RmlC-like_jellyroll"/>
</dbReference>
<dbReference type="GO" id="GO:0004475">
    <property type="term" value="F:mannose-1-phosphate guanylyltransferase (GTP) activity"/>
    <property type="evidence" value="ECO:0007669"/>
    <property type="project" value="TreeGrafter"/>
</dbReference>
<dbReference type="PANTHER" id="PTHR46390:SF1">
    <property type="entry name" value="MANNOSE-1-PHOSPHATE GUANYLYLTRANSFERASE"/>
    <property type="match status" value="1"/>
</dbReference>
<organism evidence="2">
    <name type="scientific">Wolbachia endosymbiont of Polyergus mexicanus</name>
    <dbReference type="NCBI Taxonomy" id="3171167"/>
    <lineage>
        <taxon>Bacteria</taxon>
        <taxon>Pseudomonadati</taxon>
        <taxon>Pseudomonadota</taxon>
        <taxon>Alphaproteobacteria</taxon>
        <taxon>Rickettsiales</taxon>
        <taxon>Anaplasmataceae</taxon>
        <taxon>Wolbachieae</taxon>
        <taxon>Wolbachia</taxon>
    </lineage>
</organism>
<evidence type="ECO:0000259" key="1">
    <source>
        <dbReference type="Pfam" id="PF01050"/>
    </source>
</evidence>
<accession>A0AAU7YLN8</accession>
<dbReference type="Pfam" id="PF01050">
    <property type="entry name" value="MannoseP_isomer"/>
    <property type="match status" value="1"/>
</dbReference>
<reference evidence="2" key="1">
    <citation type="submission" date="2024-06" db="EMBL/GenBank/DDBJ databases">
        <title>Genome assembly of the Polyergus mexicanus.</title>
        <authorList>
            <person name="Cash E."/>
            <person name="Tustsui N.D."/>
            <person name="Ward P."/>
            <person name="Nguyen O."/>
            <person name="Sahasrabudhe R."/>
            <person name="Fairbairn C.W."/>
            <person name="Seligmann W.E."/>
            <person name="Sacco S."/>
            <person name="Beraut E."/>
            <person name="Miller C."/>
            <person name="Toffelmier E."/>
            <person name="Shaffer H.B."/>
        </authorList>
    </citation>
    <scope>NUCLEOTIDE SEQUENCE</scope>
    <source>
        <strain evidence="2">NDT 795.1</strain>
    </source>
</reference>
<dbReference type="GO" id="GO:0005976">
    <property type="term" value="P:polysaccharide metabolic process"/>
    <property type="evidence" value="ECO:0007669"/>
    <property type="project" value="InterPro"/>
</dbReference>
<name>A0AAU7YLN8_9RICK</name>
<protein>
    <submittedName>
        <fullName evidence="2">Cupin domain-containing protein</fullName>
    </submittedName>
</protein>
<evidence type="ECO:0000313" key="2">
    <source>
        <dbReference type="EMBL" id="XCA33833.1"/>
    </source>
</evidence>
<dbReference type="PANTHER" id="PTHR46390">
    <property type="entry name" value="MANNOSE-1-PHOSPHATE GUANYLYLTRANSFERASE"/>
    <property type="match status" value="1"/>
</dbReference>
<proteinExistence type="predicted"/>
<dbReference type="GO" id="GO:0009298">
    <property type="term" value="P:GDP-mannose biosynthetic process"/>
    <property type="evidence" value="ECO:0007669"/>
    <property type="project" value="TreeGrafter"/>
</dbReference>
<gene>
    <name evidence="2" type="ORF">ABS808_05825</name>
</gene>
<dbReference type="CDD" id="cd02213">
    <property type="entry name" value="cupin_PMI_typeII_C"/>
    <property type="match status" value="1"/>
</dbReference>